<evidence type="ECO:0000256" key="7">
    <source>
        <dbReference type="SAM" id="MobiDB-lite"/>
    </source>
</evidence>
<comment type="caution">
    <text evidence="8">The sequence shown here is derived from an EMBL/GenBank/DDBJ whole genome shotgun (WGS) entry which is preliminary data.</text>
</comment>
<dbReference type="InterPro" id="IPR019775">
    <property type="entry name" value="WD40_repeat_CS"/>
</dbReference>
<dbReference type="Proteomes" id="UP001201873">
    <property type="component" value="Unassembled WGS sequence"/>
</dbReference>
<reference evidence="8 9" key="1">
    <citation type="submission" date="2022-04" db="EMBL/GenBank/DDBJ databases">
        <title>Genome diversity in the genus Frankia.</title>
        <authorList>
            <person name="Carlos-Shanley C."/>
            <person name="Hahn D."/>
        </authorList>
    </citation>
    <scope>NUCLEOTIDE SEQUENCE [LARGE SCALE GENOMIC DNA]</scope>
    <source>
        <strain evidence="8 9">Ag45/Mut15</strain>
    </source>
</reference>
<dbReference type="RefSeq" id="WP_248824036.1">
    <property type="nucleotide sequence ID" value="NZ_JALKFT010000005.1"/>
</dbReference>
<dbReference type="Pfam" id="PF00012">
    <property type="entry name" value="HSP70"/>
    <property type="match status" value="1"/>
</dbReference>
<proteinExistence type="predicted"/>
<keyword evidence="2" id="KW-0677">Repeat</keyword>
<dbReference type="Pfam" id="PF00400">
    <property type="entry name" value="WD40"/>
    <property type="match status" value="7"/>
</dbReference>
<dbReference type="CDD" id="cd00200">
    <property type="entry name" value="WD40"/>
    <property type="match status" value="1"/>
</dbReference>
<organism evidence="8 9">
    <name type="scientific">Frankia umida</name>
    <dbReference type="NCBI Taxonomy" id="573489"/>
    <lineage>
        <taxon>Bacteria</taxon>
        <taxon>Bacillati</taxon>
        <taxon>Actinomycetota</taxon>
        <taxon>Actinomycetes</taxon>
        <taxon>Frankiales</taxon>
        <taxon>Frankiaceae</taxon>
        <taxon>Frankia</taxon>
    </lineage>
</organism>
<dbReference type="PANTHER" id="PTHR19848">
    <property type="entry name" value="WD40 REPEAT PROTEIN"/>
    <property type="match status" value="1"/>
</dbReference>
<keyword evidence="5" id="KW-0143">Chaperone</keyword>
<dbReference type="InterPro" id="IPR036322">
    <property type="entry name" value="WD40_repeat_dom_sf"/>
</dbReference>
<keyword evidence="1 6" id="KW-0853">WD repeat</keyword>
<dbReference type="PRINTS" id="PR00320">
    <property type="entry name" value="GPROTEINBRPT"/>
</dbReference>
<feature type="region of interest" description="Disordered" evidence="7">
    <location>
        <begin position="110"/>
        <end position="129"/>
    </location>
</feature>
<dbReference type="SUPFAM" id="SSF50978">
    <property type="entry name" value="WD40 repeat-like"/>
    <property type="match status" value="1"/>
</dbReference>
<evidence type="ECO:0000256" key="4">
    <source>
        <dbReference type="ARBA" id="ARBA00022840"/>
    </source>
</evidence>
<dbReference type="InterPro" id="IPR013126">
    <property type="entry name" value="Hsp_70_fam"/>
</dbReference>
<feature type="repeat" description="WD" evidence="6">
    <location>
        <begin position="601"/>
        <end position="642"/>
    </location>
</feature>
<dbReference type="PANTHER" id="PTHR19848:SF8">
    <property type="entry name" value="F-BOX AND WD REPEAT DOMAIN CONTAINING 7"/>
    <property type="match status" value="1"/>
</dbReference>
<evidence type="ECO:0000256" key="5">
    <source>
        <dbReference type="ARBA" id="ARBA00023186"/>
    </source>
</evidence>
<feature type="repeat" description="WD" evidence="6">
    <location>
        <begin position="566"/>
        <end position="600"/>
    </location>
</feature>
<sequence length="801" mass="82839">MGEPILAIDYGTCSARAALAIEGRIELVREPASGSANWPASVFADGGNLIVGTLAERRKRIWPAAYRGEIKRDLARDVAVGLDGRGYPPRALVTAVISTLKAEAELQLNGGGSSGGGSNGAGGAGAGGGGGERLTRAVVTVPASYDPSGPLRRIMIAAAEAAGFVDVDLLAEPLAAAWSPLDGTQPEPGTLMLVYDLGGGTFEGALIEVGADGRHEMLSHSALHDCGGRDLDQILFDEILGLYGPGLEPLLNPPGSGEMYQTTASRTRHELLDFARAVKHQLSDIASVEDVFSPAGLLVSMRRDRFTQLASPTLARTMACCQHLLEAGGYGPEKLGGVLSVGGSAHIPVVTDILTGRLGVGTAWPTTQIYTPVDPELAVVLGAAAWASSVSTRRTTAARPNPVLVPARWDIPGARATMVRWLVEPGERYDAGAVLARVRLTDGSLFDLAMDAPGSLLHTHAEPGTPVRDADWLATTLPSGPAPLLGATGAGGGADLRGFERSTRPSHQVEVTARATLKGHERDVTSAAFSPDGHWLATTSKDGTRLWDVATGRTALTLSGRKSILIHDCAFSPDGRLLATTGSDKTARVWDVATGRQAVTLTGHRGPVYGCAFSPDGSLVATTGTDRTVRLWGAVSGKNIATLDGHRGTVYGCAFSPDGRLLVSAGAESTLLWDVSVGEIIMSLPGHTNFTGGCAFSPDGALLATAGNEGTRLTDTSNGSTVATLPGSAQSCAFSPDGKLLATASTDDTALLWDVATGAAVATLAGHSSTVISCAFAPFGLLLATTSTDMTARLWDIIYRP</sequence>
<dbReference type="InterPro" id="IPR020472">
    <property type="entry name" value="WD40_PAC1"/>
</dbReference>
<dbReference type="InterPro" id="IPR043129">
    <property type="entry name" value="ATPase_NBD"/>
</dbReference>
<evidence type="ECO:0000256" key="1">
    <source>
        <dbReference type="ARBA" id="ARBA00022574"/>
    </source>
</evidence>
<dbReference type="PROSITE" id="PS50082">
    <property type="entry name" value="WD_REPEATS_2"/>
    <property type="match status" value="6"/>
</dbReference>
<dbReference type="SMART" id="SM00320">
    <property type="entry name" value="WD40"/>
    <property type="match status" value="7"/>
</dbReference>
<keyword evidence="4" id="KW-0067">ATP-binding</keyword>
<dbReference type="InterPro" id="IPR001680">
    <property type="entry name" value="WD40_rpt"/>
</dbReference>
<gene>
    <name evidence="8" type="ORF">MXD59_07490</name>
</gene>
<feature type="region of interest" description="Disordered" evidence="7">
    <location>
        <begin position="483"/>
        <end position="507"/>
    </location>
</feature>
<feature type="repeat" description="WD" evidence="6">
    <location>
        <begin position="643"/>
        <end position="671"/>
    </location>
</feature>
<evidence type="ECO:0000256" key="3">
    <source>
        <dbReference type="ARBA" id="ARBA00022741"/>
    </source>
</evidence>
<dbReference type="InterPro" id="IPR015943">
    <property type="entry name" value="WD40/YVTN_repeat-like_dom_sf"/>
</dbReference>
<accession>A0ABT0JX97</accession>
<evidence type="ECO:0000313" key="8">
    <source>
        <dbReference type="EMBL" id="MCK9875613.1"/>
    </source>
</evidence>
<evidence type="ECO:0000313" key="9">
    <source>
        <dbReference type="Proteomes" id="UP001201873"/>
    </source>
</evidence>
<dbReference type="PROSITE" id="PS00678">
    <property type="entry name" value="WD_REPEATS_1"/>
    <property type="match status" value="3"/>
</dbReference>
<feature type="repeat" description="WD" evidence="6">
    <location>
        <begin position="517"/>
        <end position="557"/>
    </location>
</feature>
<dbReference type="PROSITE" id="PS50294">
    <property type="entry name" value="WD_REPEATS_REGION"/>
    <property type="match status" value="5"/>
</dbReference>
<name>A0ABT0JX97_9ACTN</name>
<dbReference type="Gene3D" id="2.130.10.10">
    <property type="entry name" value="YVTN repeat-like/Quinoprotein amine dehydrogenase"/>
    <property type="match status" value="3"/>
</dbReference>
<dbReference type="EMBL" id="JALKFT010000005">
    <property type="protein sequence ID" value="MCK9875613.1"/>
    <property type="molecule type" value="Genomic_DNA"/>
</dbReference>
<protein>
    <submittedName>
        <fullName evidence="8">Hsp70 family protein</fullName>
    </submittedName>
</protein>
<evidence type="ECO:0000256" key="6">
    <source>
        <dbReference type="PROSITE-ProRule" id="PRU00221"/>
    </source>
</evidence>
<keyword evidence="9" id="KW-1185">Reference proteome</keyword>
<dbReference type="Gene3D" id="3.90.640.10">
    <property type="entry name" value="Actin, Chain A, domain 4"/>
    <property type="match status" value="1"/>
</dbReference>
<feature type="repeat" description="WD" evidence="6">
    <location>
        <begin position="733"/>
        <end position="763"/>
    </location>
</feature>
<dbReference type="Gene3D" id="3.30.420.40">
    <property type="match status" value="2"/>
</dbReference>
<feature type="repeat" description="WD" evidence="6">
    <location>
        <begin position="764"/>
        <end position="801"/>
    </location>
</feature>
<dbReference type="SUPFAM" id="SSF53067">
    <property type="entry name" value="Actin-like ATPase domain"/>
    <property type="match status" value="2"/>
</dbReference>
<keyword evidence="3" id="KW-0547">Nucleotide-binding</keyword>
<evidence type="ECO:0000256" key="2">
    <source>
        <dbReference type="ARBA" id="ARBA00022737"/>
    </source>
</evidence>